<dbReference type="NCBIfam" id="TIGR00543">
    <property type="entry name" value="isochor_syn"/>
    <property type="match status" value="1"/>
</dbReference>
<comment type="catalytic activity">
    <reaction evidence="1">
        <text>chorismate = isochorismate</text>
        <dbReference type="Rhea" id="RHEA:18985"/>
        <dbReference type="ChEBI" id="CHEBI:29748"/>
        <dbReference type="ChEBI" id="CHEBI:29780"/>
        <dbReference type="EC" id="5.4.4.2"/>
    </reaction>
</comment>
<keyword evidence="8" id="KW-1185">Reference proteome</keyword>
<keyword evidence="4 7" id="KW-0413">Isomerase</keyword>
<dbReference type="AlphaFoldDB" id="A0A4R5DPK1"/>
<evidence type="ECO:0000313" key="8">
    <source>
        <dbReference type="Proteomes" id="UP000294850"/>
    </source>
</evidence>
<dbReference type="Gene3D" id="3.60.120.10">
    <property type="entry name" value="Anthranilate synthase"/>
    <property type="match status" value="1"/>
</dbReference>
<evidence type="ECO:0000256" key="3">
    <source>
        <dbReference type="ARBA" id="ARBA00012824"/>
    </source>
</evidence>
<dbReference type="InterPro" id="IPR005801">
    <property type="entry name" value="ADC_synthase"/>
</dbReference>
<gene>
    <name evidence="7" type="ORF">E0F88_07960</name>
</gene>
<feature type="domain" description="Chorismate-utilising enzyme C-terminal" evidence="6">
    <location>
        <begin position="146"/>
        <end position="404"/>
    </location>
</feature>
<dbReference type="InterPro" id="IPR004561">
    <property type="entry name" value="IsoChor_synthase"/>
</dbReference>
<dbReference type="PANTHER" id="PTHR42839:SF2">
    <property type="entry name" value="ISOCHORISMATE SYNTHASE ENTC"/>
    <property type="match status" value="1"/>
</dbReference>
<accession>A0A4R5DPK1</accession>
<dbReference type="SUPFAM" id="SSF56322">
    <property type="entry name" value="ADC synthase"/>
    <property type="match status" value="1"/>
</dbReference>
<proteinExistence type="inferred from homology"/>
<dbReference type="OrthoDB" id="9806579at2"/>
<dbReference type="EMBL" id="SMFL01000003">
    <property type="protein sequence ID" value="TDE16179.1"/>
    <property type="molecule type" value="Genomic_DNA"/>
</dbReference>
<comment type="caution">
    <text evidence="7">The sequence shown here is derived from an EMBL/GenBank/DDBJ whole genome shotgun (WGS) entry which is preliminary data.</text>
</comment>
<evidence type="ECO:0000259" key="6">
    <source>
        <dbReference type="Pfam" id="PF00425"/>
    </source>
</evidence>
<dbReference type="Pfam" id="PF00425">
    <property type="entry name" value="Chorismate_bind"/>
    <property type="match status" value="1"/>
</dbReference>
<evidence type="ECO:0000313" key="7">
    <source>
        <dbReference type="EMBL" id="TDE16179.1"/>
    </source>
</evidence>
<evidence type="ECO:0000256" key="4">
    <source>
        <dbReference type="ARBA" id="ARBA00023235"/>
    </source>
</evidence>
<protein>
    <recommendedName>
        <fullName evidence="3">isochorismate synthase</fullName>
        <ecNumber evidence="3">5.4.4.2</ecNumber>
    </recommendedName>
    <alternativeName>
        <fullName evidence="5">Isochorismate mutase</fullName>
    </alternativeName>
</protein>
<sequence length="418" mass="47164">MVSVQTGSKTSIFEGLKTENLWEASKTLGFPAALWRLPYTNEIKILISIQDAISKIQPDFEKLPCGFLMGSFDWQENEPVNFMEGDIIVTFGENNQAVQTSNRLGEEHPDVKRLVALSWEIQEKTVYRRAGEHALSGVLLTDERSKERFKRTVELAVAAISHNQFKKVVLSRTKEIQYNDDFQPAKAFSKLAKAYPHAFVSLVNLAEQNELWLGASPETLVEQKSNGTFKTMALAGTQKARNSEGDLIPKYDVRWGQKEIEEHALVSRYIVECFKKIRLREYSETGPKTVLAGNVYHLRTEFDVDTIALNFSELPTTMLKLLHPTSAICGEPKLPSLKFIQEVEGYDRSFYSGFLGPVQVEGESNIFVNLRTVRLKNGVATLFAGAGITEDSVPEQEWQETELKCDTLLKVIAEDFIN</sequence>
<reference evidence="7 8" key="1">
    <citation type="submission" date="2019-03" db="EMBL/GenBank/DDBJ databases">
        <title>Dyadobacter AR-3-6 sp. nov., isolated from arctic soil.</title>
        <authorList>
            <person name="Chaudhary D.K."/>
        </authorList>
    </citation>
    <scope>NUCLEOTIDE SEQUENCE [LARGE SCALE GENOMIC DNA]</scope>
    <source>
        <strain evidence="7 8">AR-3-6</strain>
    </source>
</reference>
<dbReference type="EC" id="5.4.4.2" evidence="3"/>
<dbReference type="PANTHER" id="PTHR42839">
    <property type="entry name" value="ISOCHORISMATE SYNTHASE ENTC"/>
    <property type="match status" value="1"/>
</dbReference>
<dbReference type="RefSeq" id="WP_131957712.1">
    <property type="nucleotide sequence ID" value="NZ_SMFL01000003.1"/>
</dbReference>
<organism evidence="7 8">
    <name type="scientific">Dyadobacter psychrotolerans</name>
    <dbReference type="NCBI Taxonomy" id="2541721"/>
    <lineage>
        <taxon>Bacteria</taxon>
        <taxon>Pseudomonadati</taxon>
        <taxon>Bacteroidota</taxon>
        <taxon>Cytophagia</taxon>
        <taxon>Cytophagales</taxon>
        <taxon>Spirosomataceae</taxon>
        <taxon>Dyadobacter</taxon>
    </lineage>
</organism>
<evidence type="ECO:0000256" key="1">
    <source>
        <dbReference type="ARBA" id="ARBA00000799"/>
    </source>
</evidence>
<comment type="similarity">
    <text evidence="2">Belongs to the isochorismate synthase family.</text>
</comment>
<dbReference type="Proteomes" id="UP000294850">
    <property type="component" value="Unassembled WGS sequence"/>
</dbReference>
<dbReference type="InterPro" id="IPR015890">
    <property type="entry name" value="Chorismate_C"/>
</dbReference>
<dbReference type="GO" id="GO:0008909">
    <property type="term" value="F:isochorismate synthase activity"/>
    <property type="evidence" value="ECO:0007669"/>
    <property type="project" value="UniProtKB-EC"/>
</dbReference>
<evidence type="ECO:0000256" key="5">
    <source>
        <dbReference type="ARBA" id="ARBA00041564"/>
    </source>
</evidence>
<evidence type="ECO:0000256" key="2">
    <source>
        <dbReference type="ARBA" id="ARBA00005297"/>
    </source>
</evidence>
<name>A0A4R5DPK1_9BACT</name>